<accession>A0ACC1HCU5</accession>
<name>A0ACC1HCU5_9FUNG</name>
<dbReference type="Proteomes" id="UP001145114">
    <property type="component" value="Unassembled WGS sequence"/>
</dbReference>
<dbReference type="EMBL" id="JAMZIH010009546">
    <property type="protein sequence ID" value="KAJ1669974.1"/>
    <property type="molecule type" value="Genomic_DNA"/>
</dbReference>
<keyword evidence="2" id="KW-1185">Reference proteome</keyword>
<evidence type="ECO:0000313" key="1">
    <source>
        <dbReference type="EMBL" id="KAJ1669974.1"/>
    </source>
</evidence>
<protein>
    <submittedName>
        <fullName evidence="1">Uncharacterized protein</fullName>
    </submittedName>
</protein>
<proteinExistence type="predicted"/>
<organism evidence="1 2">
    <name type="scientific">Spiromyces aspiralis</name>
    <dbReference type="NCBI Taxonomy" id="68401"/>
    <lineage>
        <taxon>Eukaryota</taxon>
        <taxon>Fungi</taxon>
        <taxon>Fungi incertae sedis</taxon>
        <taxon>Zoopagomycota</taxon>
        <taxon>Kickxellomycotina</taxon>
        <taxon>Kickxellomycetes</taxon>
        <taxon>Kickxellales</taxon>
        <taxon>Kickxellaceae</taxon>
        <taxon>Spiromyces</taxon>
    </lineage>
</organism>
<gene>
    <name evidence="1" type="ORF">EV182_008491</name>
</gene>
<reference evidence="1" key="1">
    <citation type="submission" date="2022-06" db="EMBL/GenBank/DDBJ databases">
        <title>Phylogenomic reconstructions and comparative analyses of Kickxellomycotina fungi.</title>
        <authorList>
            <person name="Reynolds N.K."/>
            <person name="Stajich J.E."/>
            <person name="Barry K."/>
            <person name="Grigoriev I.V."/>
            <person name="Crous P."/>
            <person name="Smith M.E."/>
        </authorList>
    </citation>
    <scope>NUCLEOTIDE SEQUENCE</scope>
    <source>
        <strain evidence="1">RSA 2271</strain>
    </source>
</reference>
<feature type="non-terminal residue" evidence="1">
    <location>
        <position position="196"/>
    </location>
</feature>
<comment type="caution">
    <text evidence="1">The sequence shown here is derived from an EMBL/GenBank/DDBJ whole genome shotgun (WGS) entry which is preliminary data.</text>
</comment>
<evidence type="ECO:0000313" key="2">
    <source>
        <dbReference type="Proteomes" id="UP001145114"/>
    </source>
</evidence>
<sequence length="196" mass="22419">MVSESLDDILNRTGRGGEYREFISEREAEIAVLTKFLPKTLGPKERDQQAALMPFLRHVVDKANEIWRHKNPTVCCWPRKYYVDDTHASELGDTKLRPDIIVSTDTCPDLDTAELIMKFKRSKDKDAAAARQNTLDIYAKIGRYICHAWTKQPTRRFIPVLLVHDLYVTLLLFARSKVYRIKVGSALAGNPSNKTV</sequence>